<feature type="transmembrane region" description="Helical" evidence="12">
    <location>
        <begin position="87"/>
        <end position="104"/>
    </location>
</feature>
<evidence type="ECO:0000256" key="12">
    <source>
        <dbReference type="SAM" id="Phobius"/>
    </source>
</evidence>
<keyword evidence="9 12" id="KW-0472">Membrane</keyword>
<keyword evidence="7" id="KW-0408">Iron</keyword>
<dbReference type="PANTHER" id="PTHR35457">
    <property type="entry name" value="HEME A SYNTHASE"/>
    <property type="match status" value="1"/>
</dbReference>
<keyword evidence="3 12" id="KW-0812">Transmembrane</keyword>
<organism evidence="13 14">
    <name type="scientific">Paraoerskovia sediminicola</name>
    <dbReference type="NCBI Taxonomy" id="1138587"/>
    <lineage>
        <taxon>Bacteria</taxon>
        <taxon>Bacillati</taxon>
        <taxon>Actinomycetota</taxon>
        <taxon>Actinomycetes</taxon>
        <taxon>Micrococcales</taxon>
        <taxon>Cellulomonadaceae</taxon>
        <taxon>Paraoerskovia</taxon>
    </lineage>
</organism>
<evidence type="ECO:0000256" key="8">
    <source>
        <dbReference type="ARBA" id="ARBA00023133"/>
    </source>
</evidence>
<feature type="transmembrane region" description="Helical" evidence="12">
    <location>
        <begin position="259"/>
        <end position="278"/>
    </location>
</feature>
<evidence type="ECO:0000313" key="14">
    <source>
        <dbReference type="Proteomes" id="UP001321475"/>
    </source>
</evidence>
<dbReference type="Proteomes" id="UP001321475">
    <property type="component" value="Chromosome"/>
</dbReference>
<protein>
    <submittedName>
        <fullName evidence="13">Protein required for cytochrome oxidase assembly</fullName>
    </submittedName>
</protein>
<comment type="pathway">
    <text evidence="11">Porphyrin-containing compound metabolism.</text>
</comment>
<evidence type="ECO:0000256" key="5">
    <source>
        <dbReference type="ARBA" id="ARBA00022989"/>
    </source>
</evidence>
<sequence length="313" mass="32823">MSTQQVDESTPAAHEQGFLASARRWTHPVLVANLVAQIGIIVTGGAVRLTGSGLGCSTWPQCEPGQFTAKFHPETSYHQYIEFGNRTLTGVLGVIAVAVAILVWSDKSRSTGYRWLGLAPLIGVATQAVLGGIVVRFHLDPALVSLHFIVSAALVALSLLLLHRHAEGDAPPVAVVGPLNRALGRTLAVLAVPVVVLGVVVTGAGPHGGDDEVAYRLALDPALMTRFHAASVWLFVAVLVAYLVVALRTGAPAAVRRAAWLLLAITLAQGAIGYVQYFTGLPELLVGLHMLGAALLVAGTTRLVLSMRTRAAV</sequence>
<name>A0ABN6XG66_9CELL</name>
<evidence type="ECO:0000256" key="2">
    <source>
        <dbReference type="ARBA" id="ARBA00022475"/>
    </source>
</evidence>
<keyword evidence="14" id="KW-1185">Reference proteome</keyword>
<evidence type="ECO:0000256" key="7">
    <source>
        <dbReference type="ARBA" id="ARBA00023004"/>
    </source>
</evidence>
<feature type="transmembrane region" description="Helical" evidence="12">
    <location>
        <begin position="143"/>
        <end position="162"/>
    </location>
</feature>
<proteinExistence type="predicted"/>
<evidence type="ECO:0000256" key="11">
    <source>
        <dbReference type="ARBA" id="ARBA00023444"/>
    </source>
</evidence>
<evidence type="ECO:0000256" key="3">
    <source>
        <dbReference type="ARBA" id="ARBA00022692"/>
    </source>
</evidence>
<keyword evidence="6" id="KW-0560">Oxidoreductase</keyword>
<feature type="transmembrane region" description="Helical" evidence="12">
    <location>
        <begin position="227"/>
        <end position="247"/>
    </location>
</feature>
<feature type="transmembrane region" description="Helical" evidence="12">
    <location>
        <begin position="183"/>
        <end position="207"/>
    </location>
</feature>
<dbReference type="EMBL" id="AP027729">
    <property type="protein sequence ID" value="BDZ43760.1"/>
    <property type="molecule type" value="Genomic_DNA"/>
</dbReference>
<feature type="transmembrane region" description="Helical" evidence="12">
    <location>
        <begin position="284"/>
        <end position="305"/>
    </location>
</feature>
<evidence type="ECO:0000256" key="4">
    <source>
        <dbReference type="ARBA" id="ARBA00022723"/>
    </source>
</evidence>
<keyword evidence="4" id="KW-0479">Metal-binding</keyword>
<evidence type="ECO:0000256" key="10">
    <source>
        <dbReference type="ARBA" id="ARBA00023157"/>
    </source>
</evidence>
<comment type="subcellular location">
    <subcellularLocation>
        <location evidence="1">Membrane</location>
        <topology evidence="1">Multi-pass membrane protein</topology>
    </subcellularLocation>
</comment>
<gene>
    <name evidence="13" type="ORF">GCM10025865_30590</name>
</gene>
<keyword evidence="8" id="KW-0350">Heme biosynthesis</keyword>
<evidence type="ECO:0000256" key="1">
    <source>
        <dbReference type="ARBA" id="ARBA00004141"/>
    </source>
</evidence>
<dbReference type="Pfam" id="PF02628">
    <property type="entry name" value="COX15-CtaA"/>
    <property type="match status" value="1"/>
</dbReference>
<dbReference type="PANTHER" id="PTHR35457:SF1">
    <property type="entry name" value="HEME A SYNTHASE"/>
    <property type="match status" value="1"/>
</dbReference>
<dbReference type="RefSeq" id="WP_434019699.1">
    <property type="nucleotide sequence ID" value="NZ_AP027729.1"/>
</dbReference>
<dbReference type="InterPro" id="IPR050450">
    <property type="entry name" value="COX15/CtaA_HemeA_synthase"/>
</dbReference>
<keyword evidence="2" id="KW-1003">Cell membrane</keyword>
<keyword evidence="5 12" id="KW-1133">Transmembrane helix</keyword>
<feature type="transmembrane region" description="Helical" evidence="12">
    <location>
        <begin position="116"/>
        <end position="137"/>
    </location>
</feature>
<reference evidence="14" key="1">
    <citation type="journal article" date="2019" name="Int. J. Syst. Evol. Microbiol.">
        <title>The Global Catalogue of Microorganisms (GCM) 10K type strain sequencing project: providing services to taxonomists for standard genome sequencing and annotation.</title>
        <authorList>
            <consortium name="The Broad Institute Genomics Platform"/>
            <consortium name="The Broad Institute Genome Sequencing Center for Infectious Disease"/>
            <person name="Wu L."/>
            <person name="Ma J."/>
        </authorList>
    </citation>
    <scope>NUCLEOTIDE SEQUENCE [LARGE SCALE GENOMIC DNA]</scope>
    <source>
        <strain evidence="14">NBRC 108565</strain>
    </source>
</reference>
<evidence type="ECO:0000313" key="13">
    <source>
        <dbReference type="EMBL" id="BDZ43760.1"/>
    </source>
</evidence>
<evidence type="ECO:0000256" key="9">
    <source>
        <dbReference type="ARBA" id="ARBA00023136"/>
    </source>
</evidence>
<evidence type="ECO:0000256" key="6">
    <source>
        <dbReference type="ARBA" id="ARBA00023002"/>
    </source>
</evidence>
<accession>A0ABN6XG66</accession>
<keyword evidence="10" id="KW-1015">Disulfide bond</keyword>
<dbReference type="InterPro" id="IPR003780">
    <property type="entry name" value="COX15/CtaA_fam"/>
</dbReference>